<feature type="compositionally biased region" description="Basic residues" evidence="1">
    <location>
        <begin position="285"/>
        <end position="296"/>
    </location>
</feature>
<gene>
    <name evidence="2" type="ORF">N4264_09000</name>
</gene>
<keyword evidence="3" id="KW-1185">Reference proteome</keyword>
<evidence type="ECO:0000313" key="2">
    <source>
        <dbReference type="EMBL" id="UXI69751.1"/>
    </source>
</evidence>
<protein>
    <recommendedName>
        <fullName evidence="4">DUF697 domain-containing protein</fullName>
    </recommendedName>
</protein>
<evidence type="ECO:0008006" key="4">
    <source>
        <dbReference type="Google" id="ProtNLM"/>
    </source>
</evidence>
<organism evidence="2 3">
    <name type="scientific">Tahibacter amnicola</name>
    <dbReference type="NCBI Taxonomy" id="2976241"/>
    <lineage>
        <taxon>Bacteria</taxon>
        <taxon>Pseudomonadati</taxon>
        <taxon>Pseudomonadota</taxon>
        <taxon>Gammaproteobacteria</taxon>
        <taxon>Lysobacterales</taxon>
        <taxon>Rhodanobacteraceae</taxon>
        <taxon>Tahibacter</taxon>
    </lineage>
</organism>
<dbReference type="EMBL" id="CP104694">
    <property type="protein sequence ID" value="UXI69751.1"/>
    <property type="molecule type" value="Genomic_DNA"/>
</dbReference>
<feature type="compositionally biased region" description="Basic and acidic residues" evidence="1">
    <location>
        <begin position="1"/>
        <end position="12"/>
    </location>
</feature>
<proteinExistence type="predicted"/>
<feature type="compositionally biased region" description="Low complexity" evidence="1">
    <location>
        <begin position="245"/>
        <end position="256"/>
    </location>
</feature>
<feature type="region of interest" description="Disordered" evidence="1">
    <location>
        <begin position="218"/>
        <end position="308"/>
    </location>
</feature>
<evidence type="ECO:0000313" key="3">
    <source>
        <dbReference type="Proteomes" id="UP001064632"/>
    </source>
</evidence>
<reference evidence="2" key="1">
    <citation type="submission" date="2022-09" db="EMBL/GenBank/DDBJ databases">
        <title>Tahibacter sp. nov., isolated from a fresh water.</title>
        <authorList>
            <person name="Baek J.H."/>
            <person name="Lee J.K."/>
            <person name="Kim J.M."/>
            <person name="Jeon C.O."/>
        </authorList>
    </citation>
    <scope>NUCLEOTIDE SEQUENCE</scope>
    <source>
        <strain evidence="2">W38</strain>
    </source>
</reference>
<feature type="region of interest" description="Disordered" evidence="1">
    <location>
        <begin position="1"/>
        <end position="22"/>
    </location>
</feature>
<sequence>MSSRKRSTEIPAKRAPTSAAKRDKEAEFQSLLRTACLKAAGVGAVSALAGAIPGAGTLLRFTLGEIADIAAITAIQEKLIEDTLTLYDLPMPEALRKPLIAQISALGAGASIGVDALGRKLFNIYGKKLGATVLGRVAPIASVLTSALGNASTTYAIGRRAQAFAKVGSAPVDSVADALRAFTGVDERKVWEWSVAATKETLGTLGGVLSRVAALNPFTKGDGTHAEEPAAEPTPEKPRRRPAAKKASPGKSAAKATGRKSAAKEAVARKSATAKPATPESGASARKKPAPRKRQKPTPPADAGSGEP</sequence>
<dbReference type="RefSeq" id="WP_261696704.1">
    <property type="nucleotide sequence ID" value="NZ_CP104694.1"/>
</dbReference>
<accession>A0ABY6BJI3</accession>
<dbReference type="Proteomes" id="UP001064632">
    <property type="component" value="Chromosome"/>
</dbReference>
<evidence type="ECO:0000256" key="1">
    <source>
        <dbReference type="SAM" id="MobiDB-lite"/>
    </source>
</evidence>
<name>A0ABY6BJI3_9GAMM</name>